<dbReference type="EMBL" id="QXGA01000275">
    <property type="protein sequence ID" value="KAE9148751.1"/>
    <property type="molecule type" value="Genomic_DNA"/>
</dbReference>
<comment type="caution">
    <text evidence="1">The sequence shown here is derived from an EMBL/GenBank/DDBJ whole genome shotgun (WGS) entry which is preliminary data.</text>
</comment>
<accession>A0A6A3UBJ5</accession>
<sequence>MLSRTGKLGNETLLGFANRALGDGGEAISMARRAKSRESFVARKHEKFFGTGLSTANQYCEQHIGPLRLLTLPPVLKSRRDTRINSIWPGHWPSIAVETERISIGFKFQSVRVANCRKKFLG</sequence>
<dbReference type="Proteomes" id="UP000440732">
    <property type="component" value="Unassembled WGS sequence"/>
</dbReference>
<organism evidence="1 2">
    <name type="scientific">Phytophthora fragariae</name>
    <dbReference type="NCBI Taxonomy" id="53985"/>
    <lineage>
        <taxon>Eukaryota</taxon>
        <taxon>Sar</taxon>
        <taxon>Stramenopiles</taxon>
        <taxon>Oomycota</taxon>
        <taxon>Peronosporomycetes</taxon>
        <taxon>Peronosporales</taxon>
        <taxon>Peronosporaceae</taxon>
        <taxon>Phytophthora</taxon>
    </lineage>
</organism>
<protein>
    <submittedName>
        <fullName evidence="1">Uncharacterized protein</fullName>
    </submittedName>
</protein>
<evidence type="ECO:0000313" key="2">
    <source>
        <dbReference type="Proteomes" id="UP000440732"/>
    </source>
</evidence>
<proteinExistence type="predicted"/>
<gene>
    <name evidence="1" type="ORF">PF006_g6700</name>
</gene>
<evidence type="ECO:0000313" key="1">
    <source>
        <dbReference type="EMBL" id="KAE9148751.1"/>
    </source>
</evidence>
<name>A0A6A3UBJ5_9STRA</name>
<dbReference type="AlphaFoldDB" id="A0A6A3UBJ5"/>
<reference evidence="1 2" key="1">
    <citation type="submission" date="2018-08" db="EMBL/GenBank/DDBJ databases">
        <title>Genomic investigation of the strawberry pathogen Phytophthora fragariae indicates pathogenicity is determined by transcriptional variation in three key races.</title>
        <authorList>
            <person name="Adams T.M."/>
            <person name="Armitage A.D."/>
            <person name="Sobczyk M.K."/>
            <person name="Bates H.J."/>
            <person name="Dunwell J.M."/>
            <person name="Nellist C.F."/>
            <person name="Harrison R.J."/>
        </authorList>
    </citation>
    <scope>NUCLEOTIDE SEQUENCE [LARGE SCALE GENOMIC DNA]</scope>
    <source>
        <strain evidence="1 2">NOV-5</strain>
    </source>
</reference>